<evidence type="ECO:0000256" key="4">
    <source>
        <dbReference type="ARBA" id="ARBA00022692"/>
    </source>
</evidence>
<organism evidence="11 12">
    <name type="scientific">Jeotgalibacillus campisalis</name>
    <dbReference type="NCBI Taxonomy" id="220754"/>
    <lineage>
        <taxon>Bacteria</taxon>
        <taxon>Bacillati</taxon>
        <taxon>Bacillota</taxon>
        <taxon>Bacilli</taxon>
        <taxon>Bacillales</taxon>
        <taxon>Caryophanaceae</taxon>
        <taxon>Jeotgalibacillus</taxon>
    </lineage>
</organism>
<comment type="subunit">
    <text evidence="9">Homodimer.</text>
</comment>
<dbReference type="EMBL" id="JXRR01000022">
    <property type="protein sequence ID" value="KIL43081.1"/>
    <property type="molecule type" value="Genomic_DNA"/>
</dbReference>
<keyword evidence="4 9" id="KW-0812">Transmembrane</keyword>
<accession>A0A0C2VEZ0</accession>
<dbReference type="PANTHER" id="PTHR43773">
    <property type="entry name" value="MAGNESIUM TRANSPORTER MGTE"/>
    <property type="match status" value="1"/>
</dbReference>
<feature type="transmembrane region" description="Helical" evidence="9">
    <location>
        <begin position="360"/>
        <end position="381"/>
    </location>
</feature>
<comment type="function">
    <text evidence="9">Acts as a magnesium transporter.</text>
</comment>
<keyword evidence="6 9" id="KW-1133">Transmembrane helix</keyword>
<feature type="domain" description="CBS" evidence="10">
    <location>
        <begin position="140"/>
        <end position="202"/>
    </location>
</feature>
<dbReference type="GO" id="GO:0046872">
    <property type="term" value="F:metal ion binding"/>
    <property type="evidence" value="ECO:0007669"/>
    <property type="project" value="UniProtKB-KW"/>
</dbReference>
<dbReference type="PATRIC" id="fig|220754.4.peg.3498"/>
<reference evidence="11 12" key="1">
    <citation type="submission" date="2015-01" db="EMBL/GenBank/DDBJ databases">
        <title>Jeotgalibacillus campisalis genome sequencing.</title>
        <authorList>
            <person name="Goh K.M."/>
            <person name="Chan K.-G."/>
            <person name="Yaakop A.S."/>
            <person name="Ee R."/>
            <person name="Gan H.M."/>
            <person name="Chan C.S."/>
        </authorList>
    </citation>
    <scope>NUCLEOTIDE SEQUENCE [LARGE SCALE GENOMIC DNA]</scope>
    <source>
        <strain evidence="11 12">SF-57</strain>
    </source>
</reference>
<dbReference type="PROSITE" id="PS51371">
    <property type="entry name" value="CBS"/>
    <property type="match status" value="2"/>
</dbReference>
<evidence type="ECO:0000256" key="7">
    <source>
        <dbReference type="ARBA" id="ARBA00023136"/>
    </source>
</evidence>
<gene>
    <name evidence="11" type="ORF">KR50_34840</name>
</gene>
<dbReference type="InterPro" id="IPR006668">
    <property type="entry name" value="Mg_transptr_MgtE_intracell_dom"/>
</dbReference>
<dbReference type="InterPro" id="IPR046342">
    <property type="entry name" value="CBS_dom_sf"/>
</dbReference>
<evidence type="ECO:0000313" key="12">
    <source>
        <dbReference type="Proteomes" id="UP000031972"/>
    </source>
</evidence>
<dbReference type="GO" id="GO:0015095">
    <property type="term" value="F:magnesium ion transmembrane transporter activity"/>
    <property type="evidence" value="ECO:0007669"/>
    <property type="project" value="UniProtKB-UniRule"/>
</dbReference>
<dbReference type="SMART" id="SM00924">
    <property type="entry name" value="MgtE_N"/>
    <property type="match status" value="1"/>
</dbReference>
<dbReference type="Pfam" id="PF00571">
    <property type="entry name" value="CBS"/>
    <property type="match status" value="2"/>
</dbReference>
<dbReference type="CDD" id="cd04606">
    <property type="entry name" value="CBS_pair_Mg_transporter"/>
    <property type="match status" value="1"/>
</dbReference>
<dbReference type="SUPFAM" id="SSF161093">
    <property type="entry name" value="MgtE membrane domain-like"/>
    <property type="match status" value="1"/>
</dbReference>
<dbReference type="Pfam" id="PF03448">
    <property type="entry name" value="MgtE_N"/>
    <property type="match status" value="1"/>
</dbReference>
<dbReference type="InterPro" id="IPR038076">
    <property type="entry name" value="MgtE_N_sf"/>
</dbReference>
<sequence>MNAGMLEELTAQVISILESNDHPKLGTYTNSMRPYDRGMVFEELSDLKQKRAFVESLEISSLAELLRYLSPEEQAIAISFIDQAILGKVLDEMPNDDLAEMLDVLQQDQAAALVNVMSKEEAQIVQDIMTYPAESAGRLMTNRHVWIYPDMTVHESIEKLREYAKVFDTIHYLYVVNEEHKILGAASFRDLLLADAADSIEKIMSKNPITVQSFVDQEEVARLIEQYDLIAMPVVNEANKLLGIITVDDVIDVLIQEATEDIERLSGSGKEITFKTKPVVAFAKRLPWLVLLLLIGLVSGTIISRFEETLATVVALAFFMPMIAGMTGNTGTQSLAVVVRGLTTNRIDKKTVSKLIIRESLVGVMIGVSCGILIAFIAFFWQGSITLGFIVGLSLLITLVFGTLAGTIIPLILHKFNVDPAIASGPLITTLNDILSLLIYFGIATSLIARFPL</sequence>
<dbReference type="PANTHER" id="PTHR43773:SF1">
    <property type="entry name" value="MAGNESIUM TRANSPORTER MGTE"/>
    <property type="match status" value="1"/>
</dbReference>
<evidence type="ECO:0000256" key="9">
    <source>
        <dbReference type="RuleBase" id="RU362011"/>
    </source>
</evidence>
<keyword evidence="5 9" id="KW-0460">Magnesium</keyword>
<dbReference type="InterPro" id="IPR006667">
    <property type="entry name" value="SLC41_membr_dom"/>
</dbReference>
<dbReference type="SUPFAM" id="SSF54631">
    <property type="entry name" value="CBS-domain pair"/>
    <property type="match status" value="1"/>
</dbReference>
<dbReference type="RefSeq" id="WP_041061350.1">
    <property type="nucleotide sequence ID" value="NZ_JXRR01000022.1"/>
</dbReference>
<dbReference type="GO" id="GO:0005886">
    <property type="term" value="C:plasma membrane"/>
    <property type="evidence" value="ECO:0007669"/>
    <property type="project" value="UniProtKB-SubCell"/>
</dbReference>
<dbReference type="Gene3D" id="1.10.357.20">
    <property type="entry name" value="SLC41 divalent cation transporters, integral membrane domain"/>
    <property type="match status" value="1"/>
</dbReference>
<feature type="transmembrane region" description="Helical" evidence="9">
    <location>
        <begin position="387"/>
        <end position="413"/>
    </location>
</feature>
<dbReference type="Pfam" id="PF01769">
    <property type="entry name" value="MgtE"/>
    <property type="match status" value="1"/>
</dbReference>
<feature type="transmembrane region" description="Helical" evidence="9">
    <location>
        <begin position="310"/>
        <end position="339"/>
    </location>
</feature>
<keyword evidence="12" id="KW-1185">Reference proteome</keyword>
<dbReference type="InterPro" id="IPR006669">
    <property type="entry name" value="MgtE_transporter"/>
</dbReference>
<dbReference type="Gene3D" id="1.25.60.10">
    <property type="entry name" value="MgtE N-terminal domain-like"/>
    <property type="match status" value="1"/>
</dbReference>
<evidence type="ECO:0000256" key="8">
    <source>
        <dbReference type="PROSITE-ProRule" id="PRU00703"/>
    </source>
</evidence>
<feature type="transmembrane region" description="Helical" evidence="9">
    <location>
        <begin position="286"/>
        <end position="304"/>
    </location>
</feature>
<keyword evidence="3 9" id="KW-0813">Transport</keyword>
<keyword evidence="9" id="KW-0479">Metal-binding</keyword>
<dbReference type="SMART" id="SM00116">
    <property type="entry name" value="CBS"/>
    <property type="match status" value="2"/>
</dbReference>
<dbReference type="NCBIfam" id="TIGR00400">
    <property type="entry name" value="mgtE"/>
    <property type="match status" value="1"/>
</dbReference>
<evidence type="ECO:0000256" key="6">
    <source>
        <dbReference type="ARBA" id="ARBA00022989"/>
    </source>
</evidence>
<name>A0A0C2VEZ0_9BACL</name>
<comment type="similarity">
    <text evidence="2 9">Belongs to the SLC41A transporter family.</text>
</comment>
<evidence type="ECO:0000256" key="1">
    <source>
        <dbReference type="ARBA" id="ARBA00004141"/>
    </source>
</evidence>
<evidence type="ECO:0000256" key="3">
    <source>
        <dbReference type="ARBA" id="ARBA00022448"/>
    </source>
</evidence>
<dbReference type="Proteomes" id="UP000031972">
    <property type="component" value="Unassembled WGS sequence"/>
</dbReference>
<evidence type="ECO:0000259" key="10">
    <source>
        <dbReference type="PROSITE" id="PS51371"/>
    </source>
</evidence>
<dbReference type="OrthoDB" id="9790355at2"/>
<keyword evidence="9" id="KW-1003">Cell membrane</keyword>
<evidence type="ECO:0000313" key="11">
    <source>
        <dbReference type="EMBL" id="KIL43081.1"/>
    </source>
</evidence>
<protein>
    <recommendedName>
        <fullName evidence="9">Magnesium transporter MgtE</fullName>
    </recommendedName>
</protein>
<evidence type="ECO:0000256" key="2">
    <source>
        <dbReference type="ARBA" id="ARBA00009749"/>
    </source>
</evidence>
<dbReference type="Gene3D" id="3.10.580.10">
    <property type="entry name" value="CBS-domain"/>
    <property type="match status" value="1"/>
</dbReference>
<dbReference type="SUPFAM" id="SSF158791">
    <property type="entry name" value="MgtE N-terminal domain-like"/>
    <property type="match status" value="1"/>
</dbReference>
<comment type="subcellular location">
    <subcellularLocation>
        <location evidence="9">Cell membrane</location>
        <topology evidence="9">Multi-pass membrane protein</topology>
    </subcellularLocation>
    <subcellularLocation>
        <location evidence="1">Membrane</location>
        <topology evidence="1">Multi-pass membrane protein</topology>
    </subcellularLocation>
</comment>
<feature type="domain" description="CBS" evidence="10">
    <location>
        <begin position="204"/>
        <end position="260"/>
    </location>
</feature>
<proteinExistence type="inferred from homology"/>
<feature type="transmembrane region" description="Helical" evidence="9">
    <location>
        <begin position="434"/>
        <end position="451"/>
    </location>
</feature>
<keyword evidence="8" id="KW-0129">CBS domain</keyword>
<evidence type="ECO:0000256" key="5">
    <source>
        <dbReference type="ARBA" id="ARBA00022842"/>
    </source>
</evidence>
<comment type="caution">
    <text evidence="11">The sequence shown here is derived from an EMBL/GenBank/DDBJ whole genome shotgun (WGS) entry which is preliminary data.</text>
</comment>
<dbReference type="InterPro" id="IPR036739">
    <property type="entry name" value="SLC41_membr_dom_sf"/>
</dbReference>
<dbReference type="InterPro" id="IPR000644">
    <property type="entry name" value="CBS_dom"/>
</dbReference>
<keyword evidence="7 9" id="KW-0472">Membrane</keyword>
<dbReference type="AlphaFoldDB" id="A0A0C2VEZ0"/>